<feature type="region of interest" description="Disordered" evidence="1">
    <location>
        <begin position="43"/>
        <end position="74"/>
    </location>
</feature>
<dbReference type="EMBL" id="HE797696">
    <property type="protein sequence ID" value="CCM07207.1"/>
    <property type="molecule type" value="Genomic_DNA"/>
</dbReference>
<accession>J7RI15</accession>
<feature type="compositionally biased region" description="Acidic residues" evidence="1">
    <location>
        <begin position="43"/>
        <end position="58"/>
    </location>
</feature>
<evidence type="ECO:0000256" key="1">
    <source>
        <dbReference type="SAM" id="MobiDB-lite"/>
    </source>
</evidence>
<dbReference type="Proteomes" id="UP000006352">
    <property type="component" value="Unassembled WGS sequence"/>
</dbReference>
<sequence>MAAKGVTWFTTEEIIEGLFVNGGGGKRSGGAFKVDLEGVIVFEEEDGEDNGEDEEANEEPTNKKKGNEDGGGCH</sequence>
<proteinExistence type="predicted"/>
<dbReference type="InParanoid" id="J7RI15"/>
<protein>
    <submittedName>
        <fullName evidence="2">Uncharacterized protein</fullName>
    </submittedName>
</protein>
<dbReference type="RefSeq" id="XP_012177228.1">
    <property type="nucleotide sequence ID" value="XM_012321838.1"/>
</dbReference>
<dbReference type="HOGENOM" id="CLU_182420_0_0_1"/>
<organism evidence="2 3">
    <name type="scientific">Fibroporia radiculosa</name>
    <dbReference type="NCBI Taxonomy" id="599839"/>
    <lineage>
        <taxon>Eukaryota</taxon>
        <taxon>Fungi</taxon>
        <taxon>Dikarya</taxon>
        <taxon>Basidiomycota</taxon>
        <taxon>Agaricomycotina</taxon>
        <taxon>Agaricomycetes</taxon>
        <taxon>Polyporales</taxon>
        <taxon>Fibroporiaceae</taxon>
        <taxon>Fibroporia</taxon>
    </lineage>
</organism>
<evidence type="ECO:0000313" key="3">
    <source>
        <dbReference type="Proteomes" id="UP000006352"/>
    </source>
</evidence>
<dbReference type="GeneID" id="24102107"/>
<evidence type="ECO:0000313" key="2">
    <source>
        <dbReference type="EMBL" id="CCM07207.1"/>
    </source>
</evidence>
<gene>
    <name evidence="2" type="ORF">FIBRA_09551</name>
</gene>
<dbReference type="AlphaFoldDB" id="J7RI15"/>
<keyword evidence="3" id="KW-1185">Reference proteome</keyword>
<reference evidence="2 3" key="1">
    <citation type="journal article" date="2012" name="Appl. Environ. Microbiol.">
        <title>Short-read sequencing for genomic analysis of the brown rot fungus Fibroporia radiculosa.</title>
        <authorList>
            <person name="Tang J.D."/>
            <person name="Perkins A.D."/>
            <person name="Sonstegard T.S."/>
            <person name="Schroeder S.G."/>
            <person name="Burgess S.C."/>
            <person name="Diehl S.V."/>
        </authorList>
    </citation>
    <scope>NUCLEOTIDE SEQUENCE [LARGE SCALE GENOMIC DNA]</scope>
    <source>
        <strain evidence="2 3">TFFH 294</strain>
    </source>
</reference>
<name>J7RI15_9APHY</name>